<feature type="signal peptide" evidence="1">
    <location>
        <begin position="1"/>
        <end position="19"/>
    </location>
</feature>
<dbReference type="InterPro" id="IPR007541">
    <property type="entry name" value="Uncharacterised_BSP"/>
</dbReference>
<dbReference type="STRING" id="1229276.DI53_3531"/>
<dbReference type="EMBL" id="JJMU01000065">
    <property type="protein sequence ID" value="KGE12792.1"/>
    <property type="molecule type" value="Genomic_DNA"/>
</dbReference>
<dbReference type="PATRIC" id="fig|1229276.3.peg.3646"/>
<gene>
    <name evidence="2" type="ORF">DI53_3531</name>
</gene>
<reference evidence="2 3" key="2">
    <citation type="journal article" date="2015" name="PLoS ONE">
        <title>Whole-Genome Optical Mapping and Finished Genome Sequence of Sphingobacterium deserti sp. nov., a New Species Isolated from the Western Desert of China.</title>
        <authorList>
            <person name="Teng C."/>
            <person name="Zhou Z."/>
            <person name="Molnar I."/>
            <person name="Li X."/>
            <person name="Tang R."/>
            <person name="Chen M."/>
            <person name="Wang L."/>
            <person name="Su S."/>
            <person name="Zhang W."/>
            <person name="Lin M."/>
        </authorList>
    </citation>
    <scope>NUCLEOTIDE SEQUENCE [LARGE SCALE GENOMIC DNA]</scope>
    <source>
        <strain evidence="3">ACCC05744</strain>
    </source>
</reference>
<protein>
    <submittedName>
        <fullName evidence="2">Basic secretory protein</fullName>
    </submittedName>
</protein>
<dbReference type="AlphaFoldDB" id="A0A0B8SZ16"/>
<keyword evidence="1" id="KW-0732">Signal</keyword>
<dbReference type="Pfam" id="PF04450">
    <property type="entry name" value="BSP"/>
    <property type="match status" value="1"/>
</dbReference>
<dbReference type="eggNOG" id="ENOG502ZBFG">
    <property type="taxonomic scope" value="Bacteria"/>
</dbReference>
<dbReference type="PANTHER" id="PTHR33321:SF12">
    <property type="entry name" value="PLANT BASIC SECRETORY PROTEIN (BSP) FAMILY PROTEIN"/>
    <property type="match status" value="1"/>
</dbReference>
<evidence type="ECO:0000256" key="1">
    <source>
        <dbReference type="SAM" id="SignalP"/>
    </source>
</evidence>
<dbReference type="OrthoDB" id="211588at2"/>
<sequence length="235" mass="26936">MKKLFFTAFLSGLTFFANAQDKWSRLDKDIEVAVSVDTLTKGKYSLVYIDKAKEFDAVVKQRLMDTFFKTYPQLAKKYNKQAINKVVFVMDPDYNGIAAAGGGVIRFNPEWFKKNPGDIDIVTHEGMHLVQAYPANAGPGWITEGIADYVRFVDGVDNAGANWKLPDLKPEHHYENAYRITARFFYWLETKVKKGTMVKLDKAMREKKYDNSFWEKQTGKSLDALWDSYKANPAI</sequence>
<accession>A0A0B8SZ16</accession>
<dbReference type="PANTHER" id="PTHR33321">
    <property type="match status" value="1"/>
</dbReference>
<dbReference type="Proteomes" id="UP000031802">
    <property type="component" value="Unassembled WGS sequence"/>
</dbReference>
<comment type="caution">
    <text evidence="2">The sequence shown here is derived from an EMBL/GenBank/DDBJ whole genome shotgun (WGS) entry which is preliminary data.</text>
</comment>
<evidence type="ECO:0000313" key="3">
    <source>
        <dbReference type="Proteomes" id="UP000031802"/>
    </source>
</evidence>
<feature type="chain" id="PRO_5002123891" evidence="1">
    <location>
        <begin position="20"/>
        <end position="235"/>
    </location>
</feature>
<reference evidence="3" key="1">
    <citation type="submission" date="2014-04" db="EMBL/GenBank/DDBJ databases">
        <title>Whole-Genome optical mapping and complete genome sequence of Sphingobacterium deserti sp. nov., a new spaces isolated from desert in the west of China.</title>
        <authorList>
            <person name="Teng C."/>
            <person name="Zhou Z."/>
            <person name="Li X."/>
            <person name="Chen M."/>
            <person name="Lin M."/>
            <person name="Wang L."/>
            <person name="Su S."/>
            <person name="Zhang C."/>
            <person name="Zhang W."/>
        </authorList>
    </citation>
    <scope>NUCLEOTIDE SEQUENCE [LARGE SCALE GENOMIC DNA]</scope>
    <source>
        <strain evidence="3">ACCC05744</strain>
    </source>
</reference>
<keyword evidence="3" id="KW-1185">Reference proteome</keyword>
<dbReference type="RefSeq" id="WP_052072527.1">
    <property type="nucleotide sequence ID" value="NZ_JJMU01000065.1"/>
</dbReference>
<name>A0A0B8SZ16_9SPHI</name>
<organism evidence="2 3">
    <name type="scientific">Sphingobacterium deserti</name>
    <dbReference type="NCBI Taxonomy" id="1229276"/>
    <lineage>
        <taxon>Bacteria</taxon>
        <taxon>Pseudomonadati</taxon>
        <taxon>Bacteroidota</taxon>
        <taxon>Sphingobacteriia</taxon>
        <taxon>Sphingobacteriales</taxon>
        <taxon>Sphingobacteriaceae</taxon>
        <taxon>Sphingobacterium</taxon>
    </lineage>
</organism>
<proteinExistence type="predicted"/>
<evidence type="ECO:0000313" key="2">
    <source>
        <dbReference type="EMBL" id="KGE12792.1"/>
    </source>
</evidence>